<feature type="compositionally biased region" description="Basic and acidic residues" evidence="1">
    <location>
        <begin position="68"/>
        <end position="88"/>
    </location>
</feature>
<dbReference type="Proteomes" id="UP000072741">
    <property type="component" value="Unassembled WGS sequence"/>
</dbReference>
<evidence type="ECO:0000313" key="4">
    <source>
        <dbReference type="Proteomes" id="UP000072741"/>
    </source>
</evidence>
<evidence type="ECO:0000256" key="1">
    <source>
        <dbReference type="SAM" id="MobiDB-lite"/>
    </source>
</evidence>
<protein>
    <submittedName>
        <fullName evidence="3">Uncharacterized protein</fullName>
    </submittedName>
</protein>
<name>A0A147HA43_9BURK</name>
<accession>A0A147HA43</accession>
<comment type="caution">
    <text evidence="3">The sequence shown here is derived from an EMBL/GenBank/DDBJ whole genome shotgun (WGS) entry which is preliminary data.</text>
</comment>
<dbReference type="AlphaFoldDB" id="A0A147HA43"/>
<feature type="compositionally biased region" description="Low complexity" evidence="1">
    <location>
        <begin position="47"/>
        <end position="65"/>
    </location>
</feature>
<evidence type="ECO:0000313" key="3">
    <source>
        <dbReference type="EMBL" id="KTT26772.1"/>
    </source>
</evidence>
<evidence type="ECO:0000256" key="2">
    <source>
        <dbReference type="SAM" id="SignalP"/>
    </source>
</evidence>
<feature type="chain" id="PRO_5007547234" evidence="2">
    <location>
        <begin position="21"/>
        <end position="148"/>
    </location>
</feature>
<organism evidence="3 4">
    <name type="scientific">Pseudacidovorax intermedius</name>
    <dbReference type="NCBI Taxonomy" id="433924"/>
    <lineage>
        <taxon>Bacteria</taxon>
        <taxon>Pseudomonadati</taxon>
        <taxon>Pseudomonadota</taxon>
        <taxon>Betaproteobacteria</taxon>
        <taxon>Burkholderiales</taxon>
        <taxon>Comamonadaceae</taxon>
        <taxon>Pseudacidovorax</taxon>
    </lineage>
</organism>
<feature type="signal peptide" evidence="2">
    <location>
        <begin position="1"/>
        <end position="20"/>
    </location>
</feature>
<feature type="compositionally biased region" description="Basic residues" evidence="1">
    <location>
        <begin position="139"/>
        <end position="148"/>
    </location>
</feature>
<gene>
    <name evidence="3" type="ORF">NS331_03485</name>
</gene>
<feature type="region of interest" description="Disordered" evidence="1">
    <location>
        <begin position="41"/>
        <end position="148"/>
    </location>
</feature>
<sequence>MRRRLLGAAMAACLCTAAVAQPMKSQSGTIWRCGNTYSQFPCDDGKAMSQPPAASPQAARESQAQTDRIQRHADAMARERERQEDRAARQRPGVFAHPSGQQATSSLDGERLHKPRSPKRHTVGGDFTARGAGEAPAGPKKKKKKPVD</sequence>
<dbReference type="EMBL" id="LDSL01000026">
    <property type="protein sequence ID" value="KTT26772.1"/>
    <property type="molecule type" value="Genomic_DNA"/>
</dbReference>
<keyword evidence="2" id="KW-0732">Signal</keyword>
<keyword evidence="4" id="KW-1185">Reference proteome</keyword>
<proteinExistence type="predicted"/>
<feature type="compositionally biased region" description="Basic residues" evidence="1">
    <location>
        <begin position="113"/>
        <end position="122"/>
    </location>
</feature>
<reference evidence="3 4" key="1">
    <citation type="journal article" date="2016" name="Front. Microbiol.">
        <title>Genomic Resource of Rice Seed Associated Bacteria.</title>
        <authorList>
            <person name="Midha S."/>
            <person name="Bansal K."/>
            <person name="Sharma S."/>
            <person name="Kumar N."/>
            <person name="Patil P.P."/>
            <person name="Chaudhry V."/>
            <person name="Patil P.B."/>
        </authorList>
    </citation>
    <scope>NUCLEOTIDE SEQUENCE [LARGE SCALE GENOMIC DNA]</scope>
    <source>
        <strain evidence="3 4">NS331</strain>
    </source>
</reference>